<reference evidence="1 2" key="1">
    <citation type="submission" date="2019-08" db="EMBL/GenBank/DDBJ databases">
        <title>Amphibian skin-associated Pigmentiphaga: genome sequence and occurrence across geography and hosts.</title>
        <authorList>
            <person name="Bletz M.C."/>
            <person name="Bunk B."/>
            <person name="Sproeer C."/>
            <person name="Biwer P."/>
            <person name="Reiter S."/>
            <person name="Rabemananjara F.C.E."/>
            <person name="Schulz S."/>
            <person name="Overmann J."/>
            <person name="Vences M."/>
        </authorList>
    </citation>
    <scope>NUCLEOTIDE SEQUENCE [LARGE SCALE GENOMIC DNA]</scope>
    <source>
        <strain evidence="1 2">Mada1488</strain>
    </source>
</reference>
<dbReference type="AlphaFoldDB" id="A0A5C0B455"/>
<proteinExistence type="predicted"/>
<dbReference type="Proteomes" id="UP000325161">
    <property type="component" value="Chromosome"/>
</dbReference>
<gene>
    <name evidence="1" type="ORF">FXN63_18360</name>
</gene>
<name>A0A5C0B455_9BURK</name>
<evidence type="ECO:0000313" key="2">
    <source>
        <dbReference type="Proteomes" id="UP000325161"/>
    </source>
</evidence>
<protein>
    <submittedName>
        <fullName evidence="1">Uncharacterized protein</fullName>
    </submittedName>
</protein>
<dbReference type="RefSeq" id="WP_148816628.1">
    <property type="nucleotide sequence ID" value="NZ_CP043046.1"/>
</dbReference>
<dbReference type="KEGG" id="pacr:FXN63_18360"/>
<evidence type="ECO:0000313" key="1">
    <source>
        <dbReference type="EMBL" id="QEI07581.1"/>
    </source>
</evidence>
<dbReference type="EMBL" id="CP043046">
    <property type="protein sequence ID" value="QEI07581.1"/>
    <property type="molecule type" value="Genomic_DNA"/>
</dbReference>
<sequence>MTTSPARALGPDWQLPAGSTEAIDTNAMWLFGRQASLKTFEVPANIADVAVGLIAQVSAPPQLQAMPDGLLMAGKAGDVHWLVRLVATSATRTHGSASAIDLQQRPTLPALRWQPAGMEVRMDVATRDDTGVVRQQVLTGTSSAPVLHQRLCAALQRQGWRMDRTMVSTPCGPQPLSWPASSFWQHNGSTLALVTDRQASGSSVFVLQTDPANAGLRILPEKLGDWLSHVRIGEVR</sequence>
<keyword evidence="2" id="KW-1185">Reference proteome</keyword>
<accession>A0A5C0B455</accession>
<organism evidence="1 2">
    <name type="scientific">Pigmentiphaga aceris</name>
    <dbReference type="NCBI Taxonomy" id="1940612"/>
    <lineage>
        <taxon>Bacteria</taxon>
        <taxon>Pseudomonadati</taxon>
        <taxon>Pseudomonadota</taxon>
        <taxon>Betaproteobacteria</taxon>
        <taxon>Burkholderiales</taxon>
        <taxon>Alcaligenaceae</taxon>
        <taxon>Pigmentiphaga</taxon>
    </lineage>
</organism>